<dbReference type="InterPro" id="IPR051531">
    <property type="entry name" value="N-acetyltransferase"/>
</dbReference>
<dbReference type="Gene3D" id="3.40.630.30">
    <property type="match status" value="1"/>
</dbReference>
<dbReference type="Pfam" id="PF13302">
    <property type="entry name" value="Acetyltransf_3"/>
    <property type="match status" value="1"/>
</dbReference>
<name>A0A9X0R668_VIBME</name>
<dbReference type="SUPFAM" id="SSF55729">
    <property type="entry name" value="Acyl-CoA N-acyltransferases (Nat)"/>
    <property type="match status" value="1"/>
</dbReference>
<sequence>MAKGTTAMLVSDGEILVRSAQLADAEALADYFVTNRDYLKPWEPQREAAFFEVTGWQQRLIKLEELHRLALGYYCLIIEVNSQQIVGTISFSNVTRFPFYACHVGYSLAESAQGRYIMTRALHMACESLFKQQNMHRIMAAYMPTNHRSAAVLERVGFIREGLAKDYLLINGQWQDHVLVSLINPNWQASTSINR</sequence>
<keyword evidence="6" id="KW-1185">Reference proteome</keyword>
<dbReference type="GO" id="GO:0005737">
    <property type="term" value="C:cytoplasm"/>
    <property type="evidence" value="ECO:0007669"/>
    <property type="project" value="TreeGrafter"/>
</dbReference>
<comment type="caution">
    <text evidence="5">The sequence shown here is derived from an EMBL/GenBank/DDBJ whole genome shotgun (WGS) entry which is preliminary data.</text>
</comment>
<evidence type="ECO:0000313" key="5">
    <source>
        <dbReference type="EMBL" id="MBC5850167.1"/>
    </source>
</evidence>
<accession>A0A9X0R668</accession>
<dbReference type="GO" id="GO:0005840">
    <property type="term" value="C:ribosome"/>
    <property type="evidence" value="ECO:0007669"/>
    <property type="project" value="UniProtKB-KW"/>
</dbReference>
<evidence type="ECO:0000259" key="4">
    <source>
        <dbReference type="PROSITE" id="PS51186"/>
    </source>
</evidence>
<protein>
    <submittedName>
        <fullName evidence="5">Ribosomal protein S5-alanine N-acetyltransferase</fullName>
    </submittedName>
</protein>
<feature type="domain" description="N-acetyltransferase" evidence="4">
    <location>
        <begin position="15"/>
        <end position="185"/>
    </location>
</feature>
<organism evidence="5 6">
    <name type="scientific">Vibrio metschnikovii</name>
    <dbReference type="NCBI Taxonomy" id="28172"/>
    <lineage>
        <taxon>Bacteria</taxon>
        <taxon>Pseudomonadati</taxon>
        <taxon>Pseudomonadota</taxon>
        <taxon>Gammaproteobacteria</taxon>
        <taxon>Vibrionales</taxon>
        <taxon>Vibrionaceae</taxon>
        <taxon>Vibrio</taxon>
    </lineage>
</organism>
<evidence type="ECO:0000256" key="2">
    <source>
        <dbReference type="ARBA" id="ARBA00023315"/>
    </source>
</evidence>
<evidence type="ECO:0000313" key="6">
    <source>
        <dbReference type="Proteomes" id="UP000615796"/>
    </source>
</evidence>
<keyword evidence="1" id="KW-0808">Transferase</keyword>
<dbReference type="NCBIfam" id="NF008072">
    <property type="entry name" value="PRK10809.1"/>
    <property type="match status" value="1"/>
</dbReference>
<dbReference type="PANTHER" id="PTHR43792">
    <property type="entry name" value="GNAT FAMILY, PUTATIVE (AFU_ORTHOLOGUE AFUA_3G00765)-RELATED-RELATED"/>
    <property type="match status" value="1"/>
</dbReference>
<comment type="similarity">
    <text evidence="3">Belongs to the acetyltransferase family. RimJ subfamily.</text>
</comment>
<dbReference type="Proteomes" id="UP000615796">
    <property type="component" value="Unassembled WGS sequence"/>
</dbReference>
<dbReference type="PROSITE" id="PS51186">
    <property type="entry name" value="GNAT"/>
    <property type="match status" value="1"/>
</dbReference>
<dbReference type="EMBL" id="JACRUP010000001">
    <property type="protein sequence ID" value="MBC5850167.1"/>
    <property type="molecule type" value="Genomic_DNA"/>
</dbReference>
<dbReference type="InterPro" id="IPR016181">
    <property type="entry name" value="Acyl_CoA_acyltransferase"/>
</dbReference>
<dbReference type="PANTHER" id="PTHR43792:SF8">
    <property type="entry name" value="[RIBOSOMAL PROTEIN US5]-ALANINE N-ACETYLTRANSFERASE"/>
    <property type="match status" value="1"/>
</dbReference>
<dbReference type="RefSeq" id="WP_187025364.1">
    <property type="nucleotide sequence ID" value="NZ_JACRUP010000001.1"/>
</dbReference>
<dbReference type="AlphaFoldDB" id="A0A9X0R668"/>
<evidence type="ECO:0000256" key="1">
    <source>
        <dbReference type="ARBA" id="ARBA00022679"/>
    </source>
</evidence>
<keyword evidence="5" id="KW-0689">Ribosomal protein</keyword>
<gene>
    <name evidence="5" type="primary">rimJ</name>
    <name evidence="5" type="ORF">H8Q88_04235</name>
</gene>
<evidence type="ECO:0000256" key="3">
    <source>
        <dbReference type="ARBA" id="ARBA00038502"/>
    </source>
</evidence>
<dbReference type="GO" id="GO:0008999">
    <property type="term" value="F:protein-N-terminal-alanine acetyltransferase activity"/>
    <property type="evidence" value="ECO:0007669"/>
    <property type="project" value="TreeGrafter"/>
</dbReference>
<reference evidence="5" key="1">
    <citation type="submission" date="2020-08" db="EMBL/GenBank/DDBJ databases">
        <title>Genome Sequencing and Pan-Genome Analysis of Migratory bird Vibrio Strains, Inner Mongolia.</title>
        <authorList>
            <person name="Zheng L."/>
        </authorList>
    </citation>
    <scope>NUCLEOTIDE SEQUENCE</scope>
    <source>
        <strain evidence="5">M13F</strain>
    </source>
</reference>
<proteinExistence type="inferred from homology"/>
<keyword evidence="2" id="KW-0012">Acyltransferase</keyword>
<dbReference type="InterPro" id="IPR000182">
    <property type="entry name" value="GNAT_dom"/>
</dbReference>
<keyword evidence="5" id="KW-0687">Ribonucleoprotein</keyword>